<reference evidence="3 4" key="1">
    <citation type="journal article" date="2019" name="Front. Genet.">
        <title>Whole-Genome Sequencing of the Opportunistic Yeast Pathogen Candida inconspicua Uncovers Its Hybrid Origin.</title>
        <authorList>
            <person name="Mixao V."/>
            <person name="Hansen A.P."/>
            <person name="Saus E."/>
            <person name="Boekhout T."/>
            <person name="Lass-Florl C."/>
            <person name="Gabaldon T."/>
        </authorList>
    </citation>
    <scope>NUCLEOTIDE SEQUENCE [LARGE SCALE GENOMIC DNA]</scope>
    <source>
        <strain evidence="3 4">CBS 180</strain>
    </source>
</reference>
<dbReference type="EMBL" id="SELW01000208">
    <property type="protein sequence ID" value="TID30070.1"/>
    <property type="molecule type" value="Genomic_DNA"/>
</dbReference>
<gene>
    <name evidence="3" type="ORF">CANINC_001356</name>
</gene>
<sequence>MSNPVAHLKMIGEELNKEQDPNKLNILESFGLKFAFAFVLCFCIFVYLDKTSVLNQNTPEENRKIHGYSKLEGEDKDAGVPPTENKSKND</sequence>
<evidence type="ECO:0000256" key="2">
    <source>
        <dbReference type="SAM" id="Phobius"/>
    </source>
</evidence>
<feature type="compositionally biased region" description="Basic and acidic residues" evidence="1">
    <location>
        <begin position="60"/>
        <end position="78"/>
    </location>
</feature>
<accession>A0A4V4NG03</accession>
<protein>
    <submittedName>
        <fullName evidence="3">Uncharacterized protein</fullName>
    </submittedName>
</protein>
<comment type="caution">
    <text evidence="3">The sequence shown here is derived from an EMBL/GenBank/DDBJ whole genome shotgun (WGS) entry which is preliminary data.</text>
</comment>
<evidence type="ECO:0000313" key="4">
    <source>
        <dbReference type="Proteomes" id="UP000307173"/>
    </source>
</evidence>
<organism evidence="3 4">
    <name type="scientific">Pichia inconspicua</name>
    <dbReference type="NCBI Taxonomy" id="52247"/>
    <lineage>
        <taxon>Eukaryota</taxon>
        <taxon>Fungi</taxon>
        <taxon>Dikarya</taxon>
        <taxon>Ascomycota</taxon>
        <taxon>Saccharomycotina</taxon>
        <taxon>Pichiomycetes</taxon>
        <taxon>Pichiales</taxon>
        <taxon>Pichiaceae</taxon>
        <taxon>Pichia</taxon>
    </lineage>
</organism>
<keyword evidence="2" id="KW-0472">Membrane</keyword>
<feature type="region of interest" description="Disordered" evidence="1">
    <location>
        <begin position="58"/>
        <end position="90"/>
    </location>
</feature>
<keyword evidence="4" id="KW-1185">Reference proteome</keyword>
<dbReference type="AlphaFoldDB" id="A0A4V4NG03"/>
<name>A0A4V4NG03_9ASCO</name>
<evidence type="ECO:0000256" key="1">
    <source>
        <dbReference type="SAM" id="MobiDB-lite"/>
    </source>
</evidence>
<proteinExistence type="predicted"/>
<evidence type="ECO:0000313" key="3">
    <source>
        <dbReference type="EMBL" id="TID30070.1"/>
    </source>
</evidence>
<keyword evidence="2" id="KW-1133">Transmembrane helix</keyword>
<keyword evidence="2" id="KW-0812">Transmembrane</keyword>
<feature type="transmembrane region" description="Helical" evidence="2">
    <location>
        <begin position="30"/>
        <end position="48"/>
    </location>
</feature>
<dbReference type="Proteomes" id="UP000307173">
    <property type="component" value="Unassembled WGS sequence"/>
</dbReference>